<evidence type="ECO:0000256" key="4">
    <source>
        <dbReference type="PROSITE-ProRule" id="PRU00169"/>
    </source>
</evidence>
<reference evidence="8 9" key="1">
    <citation type="submission" date="2022-01" db="EMBL/GenBank/DDBJ databases">
        <title>Desulfofustis limnae sp. nov., a novel mesophilic sulfate-reducing bacterium isolated from marsh soil.</title>
        <authorList>
            <person name="Watanabe M."/>
            <person name="Takahashi A."/>
            <person name="Kojima H."/>
            <person name="Fukui M."/>
        </authorList>
    </citation>
    <scope>NUCLEOTIDE SEQUENCE [LARGE SCALE GENOMIC DNA]</scope>
    <source>
        <strain evidence="8 9">PPLL</strain>
    </source>
</reference>
<comment type="catalytic activity">
    <reaction evidence="1">
        <text>ATP + protein L-histidine = ADP + protein N-phospho-L-histidine.</text>
        <dbReference type="EC" id="2.7.13.3"/>
    </reaction>
</comment>
<dbReference type="PROSITE" id="PS50109">
    <property type="entry name" value="HIS_KIN"/>
    <property type="match status" value="1"/>
</dbReference>
<evidence type="ECO:0000256" key="3">
    <source>
        <dbReference type="ARBA" id="ARBA00022553"/>
    </source>
</evidence>
<dbReference type="Gene3D" id="1.10.287.130">
    <property type="match status" value="1"/>
</dbReference>
<dbReference type="InterPro" id="IPR036890">
    <property type="entry name" value="HATPase_C_sf"/>
</dbReference>
<feature type="domain" description="Response regulatory" evidence="7">
    <location>
        <begin position="243"/>
        <end position="359"/>
    </location>
</feature>
<dbReference type="Pfam" id="PF02518">
    <property type="entry name" value="HATPase_c"/>
    <property type="match status" value="1"/>
</dbReference>
<dbReference type="EC" id="2.7.13.3" evidence="2"/>
<dbReference type="PANTHER" id="PTHR43065:SF42">
    <property type="entry name" value="TWO-COMPONENT SENSOR PPRA"/>
    <property type="match status" value="1"/>
</dbReference>
<keyword evidence="3 4" id="KW-0597">Phosphoprotein</keyword>
<dbReference type="PROSITE" id="PS50110">
    <property type="entry name" value="RESPONSE_REGULATORY"/>
    <property type="match status" value="1"/>
</dbReference>
<evidence type="ECO:0000259" key="7">
    <source>
        <dbReference type="PROSITE" id="PS50110"/>
    </source>
</evidence>
<feature type="domain" description="Histidine kinase" evidence="6">
    <location>
        <begin position="1"/>
        <end position="223"/>
    </location>
</feature>
<evidence type="ECO:0000313" key="9">
    <source>
        <dbReference type="Proteomes" id="UP000830055"/>
    </source>
</evidence>
<sequence length="366" mass="40737">MAHDFNNMLGVILGHVDMAMEDLPTGDPLHNSLQEINRAAERSAKLTRQLLAFARKQMASPRVIDLNDIVSATASLLQRLIGESIKLVWRPGAYVHPVKLDPTQLEQILVNLCINARDAIDNMGQIIIETGNTSVDDISTCTINECLPGDYAILRVRDNGCGMDQDTMTNLFEPFFTTKDIGKGTGLGLATVYGIVRQNNGFIKVESEVRQGATFTIYLPRHHVEPESSPNTPDRESDRTPDTILLVEDEQMNLTMVKLILERQGFRVITALTPNEAIIRANEHEGDIRLLLTDVVMPEMNGRDLAIRLLNRHPGIKVLYMSGYTDDIIARHGVLEEGLHFIQKPFTSGALIAHVKKMLDQDNAPN</sequence>
<dbReference type="InterPro" id="IPR001789">
    <property type="entry name" value="Sig_transdc_resp-reg_receiver"/>
</dbReference>
<dbReference type="CDD" id="cd00156">
    <property type="entry name" value="REC"/>
    <property type="match status" value="1"/>
</dbReference>
<dbReference type="InterPro" id="IPR003594">
    <property type="entry name" value="HATPase_dom"/>
</dbReference>
<dbReference type="SUPFAM" id="SSF55874">
    <property type="entry name" value="ATPase domain of HSP90 chaperone/DNA topoisomerase II/histidine kinase"/>
    <property type="match status" value="1"/>
</dbReference>
<evidence type="ECO:0000256" key="5">
    <source>
        <dbReference type="SAM" id="MobiDB-lite"/>
    </source>
</evidence>
<organism evidence="8 9">
    <name type="scientific">Desulfofustis limnaeus</name>
    <dbReference type="NCBI Taxonomy" id="2740163"/>
    <lineage>
        <taxon>Bacteria</taxon>
        <taxon>Pseudomonadati</taxon>
        <taxon>Thermodesulfobacteriota</taxon>
        <taxon>Desulfobulbia</taxon>
        <taxon>Desulfobulbales</taxon>
        <taxon>Desulfocapsaceae</taxon>
        <taxon>Desulfofustis</taxon>
    </lineage>
</organism>
<gene>
    <name evidence="8" type="ORF">DPPLL_04260</name>
</gene>
<protein>
    <recommendedName>
        <fullName evidence="2">histidine kinase</fullName>
        <ecNumber evidence="2">2.7.13.3</ecNumber>
    </recommendedName>
</protein>
<proteinExistence type="predicted"/>
<dbReference type="SUPFAM" id="SSF52172">
    <property type="entry name" value="CheY-like"/>
    <property type="match status" value="1"/>
</dbReference>
<dbReference type="InterPro" id="IPR003661">
    <property type="entry name" value="HisK_dim/P_dom"/>
</dbReference>
<evidence type="ECO:0000256" key="2">
    <source>
        <dbReference type="ARBA" id="ARBA00012438"/>
    </source>
</evidence>
<evidence type="ECO:0000313" key="8">
    <source>
        <dbReference type="EMBL" id="BDD86061.1"/>
    </source>
</evidence>
<feature type="region of interest" description="Disordered" evidence="5">
    <location>
        <begin position="221"/>
        <end position="240"/>
    </location>
</feature>
<dbReference type="EMBL" id="AP025516">
    <property type="protein sequence ID" value="BDD86061.1"/>
    <property type="molecule type" value="Genomic_DNA"/>
</dbReference>
<dbReference type="SUPFAM" id="SSF47384">
    <property type="entry name" value="Homodimeric domain of signal transducing histidine kinase"/>
    <property type="match status" value="1"/>
</dbReference>
<evidence type="ECO:0000259" key="6">
    <source>
        <dbReference type="PROSITE" id="PS50109"/>
    </source>
</evidence>
<keyword evidence="9" id="KW-1185">Reference proteome</keyword>
<dbReference type="Pfam" id="PF00512">
    <property type="entry name" value="HisKA"/>
    <property type="match status" value="1"/>
</dbReference>
<evidence type="ECO:0000256" key="1">
    <source>
        <dbReference type="ARBA" id="ARBA00000085"/>
    </source>
</evidence>
<dbReference type="InterPro" id="IPR005467">
    <property type="entry name" value="His_kinase_dom"/>
</dbReference>
<dbReference type="Gene3D" id="3.40.50.2300">
    <property type="match status" value="1"/>
</dbReference>
<dbReference type="Pfam" id="PF00072">
    <property type="entry name" value="Response_reg"/>
    <property type="match status" value="1"/>
</dbReference>
<dbReference type="Proteomes" id="UP000830055">
    <property type="component" value="Chromosome"/>
</dbReference>
<feature type="modified residue" description="4-aspartylphosphate" evidence="4">
    <location>
        <position position="294"/>
    </location>
</feature>
<dbReference type="SMART" id="SM00448">
    <property type="entry name" value="REC"/>
    <property type="match status" value="1"/>
</dbReference>
<dbReference type="InterPro" id="IPR011006">
    <property type="entry name" value="CheY-like_superfamily"/>
</dbReference>
<dbReference type="SMART" id="SM00387">
    <property type="entry name" value="HATPase_c"/>
    <property type="match status" value="1"/>
</dbReference>
<dbReference type="Gene3D" id="3.30.565.10">
    <property type="entry name" value="Histidine kinase-like ATPase, C-terminal domain"/>
    <property type="match status" value="1"/>
</dbReference>
<accession>A0ABM7W5D9</accession>
<dbReference type="CDD" id="cd00082">
    <property type="entry name" value="HisKA"/>
    <property type="match status" value="1"/>
</dbReference>
<dbReference type="PRINTS" id="PR00344">
    <property type="entry name" value="BCTRLSENSOR"/>
</dbReference>
<dbReference type="InterPro" id="IPR036097">
    <property type="entry name" value="HisK_dim/P_sf"/>
</dbReference>
<dbReference type="InterPro" id="IPR004358">
    <property type="entry name" value="Sig_transdc_His_kin-like_C"/>
</dbReference>
<name>A0ABM7W5D9_9BACT</name>
<dbReference type="PANTHER" id="PTHR43065">
    <property type="entry name" value="SENSOR HISTIDINE KINASE"/>
    <property type="match status" value="1"/>
</dbReference>